<keyword evidence="3" id="KW-0206">Cytoskeleton</keyword>
<comment type="subcellular location">
    <subcellularLocation>
        <location evidence="1">Cytoplasm</location>
        <location evidence="1">Cytoskeleton</location>
        <location evidence="1">Cilium axoneme</location>
    </subcellularLocation>
</comment>
<evidence type="ECO:0000256" key="3">
    <source>
        <dbReference type="ARBA" id="ARBA00023212"/>
    </source>
</evidence>
<organism evidence="8 9">
    <name type="scientific">Nesidiocoris tenuis</name>
    <dbReference type="NCBI Taxonomy" id="355587"/>
    <lineage>
        <taxon>Eukaryota</taxon>
        <taxon>Metazoa</taxon>
        <taxon>Ecdysozoa</taxon>
        <taxon>Arthropoda</taxon>
        <taxon>Hexapoda</taxon>
        <taxon>Insecta</taxon>
        <taxon>Pterygota</taxon>
        <taxon>Neoptera</taxon>
        <taxon>Paraneoptera</taxon>
        <taxon>Hemiptera</taxon>
        <taxon>Heteroptera</taxon>
        <taxon>Panheteroptera</taxon>
        <taxon>Cimicomorpha</taxon>
        <taxon>Miridae</taxon>
        <taxon>Dicyphina</taxon>
        <taxon>Nesidiocoris</taxon>
    </lineage>
</organism>
<feature type="coiled-coil region" evidence="6">
    <location>
        <begin position="111"/>
        <end position="138"/>
    </location>
</feature>
<evidence type="ECO:0000313" key="8">
    <source>
        <dbReference type="EMBL" id="BES92878.1"/>
    </source>
</evidence>
<comment type="similarity">
    <text evidence="5">Belongs to the CIMIP2 family.</text>
</comment>
<dbReference type="Pfam" id="PF10629">
    <property type="entry name" value="CMI2B-like"/>
    <property type="match status" value="1"/>
</dbReference>
<evidence type="ECO:0000256" key="4">
    <source>
        <dbReference type="ARBA" id="ARBA00023273"/>
    </source>
</evidence>
<evidence type="ECO:0000256" key="2">
    <source>
        <dbReference type="ARBA" id="ARBA00022490"/>
    </source>
</evidence>
<dbReference type="PANTHER" id="PTHR22146">
    <property type="entry name" value="CAT EYE SYNDROME CRITICAL REGION PROTEIN 6"/>
    <property type="match status" value="1"/>
</dbReference>
<proteinExistence type="inferred from homology"/>
<keyword evidence="4" id="KW-0966">Cell projection</keyword>
<dbReference type="EMBL" id="AP028912">
    <property type="protein sequence ID" value="BES92878.1"/>
    <property type="molecule type" value="Genomic_DNA"/>
</dbReference>
<evidence type="ECO:0000256" key="6">
    <source>
        <dbReference type="SAM" id="Coils"/>
    </source>
</evidence>
<keyword evidence="6" id="KW-0175">Coiled coil</keyword>
<evidence type="ECO:0000313" key="9">
    <source>
        <dbReference type="Proteomes" id="UP001307889"/>
    </source>
</evidence>
<evidence type="ECO:0000256" key="1">
    <source>
        <dbReference type="ARBA" id="ARBA00004430"/>
    </source>
</evidence>
<dbReference type="PANTHER" id="PTHR22146:SF8">
    <property type="entry name" value="PROTEIN FAM166B"/>
    <property type="match status" value="1"/>
</dbReference>
<dbReference type="Proteomes" id="UP001307889">
    <property type="component" value="Chromosome 4"/>
</dbReference>
<feature type="domain" description="Ciliary microtubule inner protein 2A-C-like" evidence="7">
    <location>
        <begin position="9"/>
        <end position="44"/>
    </location>
</feature>
<keyword evidence="2" id="KW-0963">Cytoplasm</keyword>
<name>A0ABN7AKX8_9HEMI</name>
<reference evidence="8 9" key="1">
    <citation type="submission" date="2023-09" db="EMBL/GenBank/DDBJ databases">
        <title>Nesidiocoris tenuis whole genome shotgun sequence.</title>
        <authorList>
            <person name="Shibata T."/>
            <person name="Shimoda M."/>
            <person name="Kobayashi T."/>
            <person name="Uehara T."/>
        </authorList>
    </citation>
    <scope>NUCLEOTIDE SEQUENCE [LARGE SCALE GENOMIC DNA]</scope>
    <source>
        <strain evidence="8 9">Japan</strain>
    </source>
</reference>
<dbReference type="InterPro" id="IPR018902">
    <property type="entry name" value="CMI2A-C-like_dom"/>
</dbReference>
<keyword evidence="9" id="KW-1185">Reference proteome</keyword>
<protein>
    <submittedName>
        <fullName evidence="8">UPF0605 protein</fullName>
    </submittedName>
</protein>
<evidence type="ECO:0000256" key="5">
    <source>
        <dbReference type="ARBA" id="ARBA00035661"/>
    </source>
</evidence>
<evidence type="ECO:0000259" key="7">
    <source>
        <dbReference type="Pfam" id="PF10629"/>
    </source>
</evidence>
<accession>A0ABN7AKX8</accession>
<gene>
    <name evidence="8" type="ORF">NTJ_05687</name>
</gene>
<sequence length="307" mass="34485">MCSAISTPQPHHIPGYTGHVAGYKYRLGDTYGSLTHKILLDPTTNHSTKMVLSDKMVADFEVTRPSREVIDIVEGRKKFRDAKFSHPMVPNYAGFVPMSRDKSGMASTIAAEEGVATFEQCQQKKRKAEEELARLVGLQSGKWEPGVEDSQLVKTEFNLPLLEVRPEASGILQQIVRPRAKRAGNGDSQSPYFMEVLNPKKFFIPGFAGHIPFVHSQCGQSFSLESNASLRDFTTNYRRRLSTEWAPVTVVRKDPPLLIRPSEIYHKHIGMLPNYGGHIPGSMYRSGNTFGNDTRDAKRWLRGDFSM</sequence>